<gene>
    <name evidence="1" type="ORF">UU14_C0027G0018</name>
</gene>
<evidence type="ECO:0000313" key="1">
    <source>
        <dbReference type="EMBL" id="KKR71479.1"/>
    </source>
</evidence>
<organism evidence="1 2">
    <name type="scientific">Candidatus Roizmanbacteria bacterium GW2011_GWB1_40_7</name>
    <dbReference type="NCBI Taxonomy" id="1618482"/>
    <lineage>
        <taxon>Bacteria</taxon>
        <taxon>Candidatus Roizmaniibacteriota</taxon>
    </lineage>
</organism>
<reference evidence="1 2" key="1">
    <citation type="journal article" date="2015" name="Nature">
        <title>rRNA introns, odd ribosomes, and small enigmatic genomes across a large radiation of phyla.</title>
        <authorList>
            <person name="Brown C.T."/>
            <person name="Hug L.A."/>
            <person name="Thomas B.C."/>
            <person name="Sharon I."/>
            <person name="Castelle C.J."/>
            <person name="Singh A."/>
            <person name="Wilkins M.J."/>
            <person name="Williams K.H."/>
            <person name="Banfield J.F."/>
        </authorList>
    </citation>
    <scope>NUCLEOTIDE SEQUENCE [LARGE SCALE GENOMIC DNA]</scope>
</reference>
<name>A0A0G0T387_9BACT</name>
<protein>
    <submittedName>
        <fullName evidence="1">Uncharacterized protein</fullName>
    </submittedName>
</protein>
<dbReference type="AlphaFoldDB" id="A0A0G0T387"/>
<sequence length="111" mass="12253">MESVINRAEAYINPICAECRFSRRATVDEAKDGFAYLTGIAESATDNDTIEAQTGALANALLEQFERQFPVENLIYCTHREITGPVGPRIHDKNGLCTVFLKNGGLGFEQK</sequence>
<dbReference type="Proteomes" id="UP000034664">
    <property type="component" value="Unassembled WGS sequence"/>
</dbReference>
<evidence type="ECO:0000313" key="2">
    <source>
        <dbReference type="Proteomes" id="UP000034664"/>
    </source>
</evidence>
<dbReference type="EMBL" id="LBZM01000027">
    <property type="protein sequence ID" value="KKR71479.1"/>
    <property type="molecule type" value="Genomic_DNA"/>
</dbReference>
<comment type="caution">
    <text evidence="1">The sequence shown here is derived from an EMBL/GenBank/DDBJ whole genome shotgun (WGS) entry which is preliminary data.</text>
</comment>
<proteinExistence type="predicted"/>
<accession>A0A0G0T387</accession>